<dbReference type="EMBL" id="CAJNNW010033833">
    <property type="protein sequence ID" value="CAE8720596.1"/>
    <property type="molecule type" value="Genomic_DNA"/>
</dbReference>
<gene>
    <name evidence="3" type="ORF">PGLA2088_LOCUS41417</name>
</gene>
<name>A0A813L6E1_POLGL</name>
<proteinExistence type="predicted"/>
<organism evidence="3 4">
    <name type="scientific">Polarella glacialis</name>
    <name type="common">Dinoflagellate</name>
    <dbReference type="NCBI Taxonomy" id="89957"/>
    <lineage>
        <taxon>Eukaryota</taxon>
        <taxon>Sar</taxon>
        <taxon>Alveolata</taxon>
        <taxon>Dinophyceae</taxon>
        <taxon>Suessiales</taxon>
        <taxon>Suessiaceae</taxon>
        <taxon>Polarella</taxon>
    </lineage>
</organism>
<dbReference type="Proteomes" id="UP000626109">
    <property type="component" value="Unassembled WGS sequence"/>
</dbReference>
<evidence type="ECO:0000256" key="1">
    <source>
        <dbReference type="SAM" id="Coils"/>
    </source>
</evidence>
<accession>A0A813L6E1</accession>
<comment type="caution">
    <text evidence="3">The sequence shown here is derived from an EMBL/GenBank/DDBJ whole genome shotgun (WGS) entry which is preliminary data.</text>
</comment>
<dbReference type="Gene3D" id="2.40.50.140">
    <property type="entry name" value="Nucleic acid-binding proteins"/>
    <property type="match status" value="2"/>
</dbReference>
<dbReference type="SUPFAM" id="SSF50249">
    <property type="entry name" value="Nucleic acid-binding proteins"/>
    <property type="match status" value="2"/>
</dbReference>
<evidence type="ECO:0000313" key="3">
    <source>
        <dbReference type="EMBL" id="CAE8720596.1"/>
    </source>
</evidence>
<evidence type="ECO:0000256" key="2">
    <source>
        <dbReference type="SAM" id="MobiDB-lite"/>
    </source>
</evidence>
<dbReference type="InterPro" id="IPR012340">
    <property type="entry name" value="NA-bd_OB-fold"/>
</dbReference>
<evidence type="ECO:0000313" key="4">
    <source>
        <dbReference type="Proteomes" id="UP000626109"/>
    </source>
</evidence>
<sequence>MDAGGDITTGLTGTVRSYNGAKGFGFITGQGAFADVMFSRMELPEDTREVRGKFIENRLVSFDAMIKPDGRAKATSVMLMPQQGLGNPGTIKSYSDKHGYGFVSSHSLPGSDAHFKKGDFSNPVSGGNLQGELVIFEADTLPDGKMRVTKIQFQSAKIAEKVNGGASMGMGMGMGMPNMMGANQVMQQMNQMNPGMPMAQQMAMMQALQMQQMGMGMQGMKRGASDMMGGAFKVAKTADVAVTTTGQIMNGSVKSYNPQKGWGLIASPGIPSGGSGASGDVFFMKSNLPMEVRDTNVTGQSVTFELVQTNDTSLTCFRVLISQLALQKCNGMRLWQKTKAVKWTCDARAAVRRYVLLATGLLALSVDADRCPVGSEVISFCSRKSAADAESGSGCFASFASKVTESSLEHLTLRLPGASEEEEQTFAAAWAGNEAEIKDWQRNQCHDWKVVPLYLGEDASDENMTCEGIKSLCGRGLNAEAYCQKTCGLCSSKISVHFWGRVLRYESREQYVSTQSSAMVAKIDRSWVLRQDIIFLAKYIRESVPAKYGNAASSIGLCHGTRKGLEQQWFMEELDGYIVWGTEISDHGQLFPYTLVWDFHHPIPMMAGKASFVFSNTIDSSLDGKPGRSSQSGPFQICDILKLGLKRWLVVAHEARGPCRPGALPSCLRLAGGEPGYPWCKALALHMLRCLRFFHHGPTIFRQMGLECLCFGLLHGMVPVVDYGSGGNQLCTAAVMAIVYGVALKLPCVGGALDAFSLAMRALACSCCQVGDLAALLAKASGADHQPSLAVGGFALPRSEPLAALLREDDELMVCPGRADSIQDQEEEEDEAVALVESPVTAEVQLTGRSHRAAESSRSDRRSEEQSARVAELEALTAEQATDIARLEAQVAQLGSRLSVATREAKAAKEHANLAETRTAPRPVTVPVAEKSWRRLEPVGHLPEGSVIKYRLDLVDGWSKRSHRSAMRMATVAKLLPGQDGGLVLRHEGGAMDVVEASRLRDVQVLDS</sequence>
<reference evidence="3" key="1">
    <citation type="submission" date="2021-02" db="EMBL/GenBank/DDBJ databases">
        <authorList>
            <person name="Dougan E. K."/>
            <person name="Rhodes N."/>
            <person name="Thang M."/>
            <person name="Chan C."/>
        </authorList>
    </citation>
    <scope>NUCLEOTIDE SEQUENCE</scope>
</reference>
<dbReference type="AlphaFoldDB" id="A0A813L6E1"/>
<feature type="coiled-coil region" evidence="1">
    <location>
        <begin position="870"/>
        <end position="904"/>
    </location>
</feature>
<feature type="compositionally biased region" description="Basic and acidic residues" evidence="2">
    <location>
        <begin position="852"/>
        <end position="867"/>
    </location>
</feature>
<feature type="region of interest" description="Disordered" evidence="2">
    <location>
        <begin position="844"/>
        <end position="868"/>
    </location>
</feature>
<protein>
    <submittedName>
        <fullName evidence="3">Uncharacterized protein</fullName>
    </submittedName>
</protein>
<keyword evidence="1" id="KW-0175">Coiled coil</keyword>